<dbReference type="CDD" id="cd02440">
    <property type="entry name" value="AdoMet_MTases"/>
    <property type="match status" value="1"/>
</dbReference>
<reference evidence="2 3" key="1">
    <citation type="journal article" date="2013" name="Genome Announc.">
        <title>Draft Genome Sequence of Strain JLT2015T, Belonging to the Family Sphingomonadaceae of the Alphaproteobacteria.</title>
        <authorList>
            <person name="Tang K."/>
            <person name="Liu K."/>
            <person name="Li S."/>
            <person name="Jiao N."/>
        </authorList>
    </citation>
    <scope>NUCLEOTIDE SEQUENCE [LARGE SCALE GENOMIC DNA]</scope>
    <source>
        <strain evidence="2 3">JLT2015</strain>
    </source>
</reference>
<sequence length="225" mass="24714">MDTLRPFTDAAAVARYAEETPRKVPGYADLHRMTMLLLAERAPPDADILVYGVGGGLELKVFAEAQPGWRLVGVDPSAEMLDLAREILGPLQRRVDLRQGYIEAAGQAPFDGAACLLTLHFLQREERLAVLRHIRRRMKSGARLVIAHHSYPEGSAPQAWLARSALFADRAMQDVAGASHFAQLMSKQLPILSAADEEGLLEQAGFSEIALFYAAFSFRGWVTTA</sequence>
<dbReference type="RefSeq" id="WP_008603702.1">
    <property type="nucleotide sequence ID" value="NZ_AMRV01000012.1"/>
</dbReference>
<dbReference type="Pfam" id="PF08242">
    <property type="entry name" value="Methyltransf_12"/>
    <property type="match status" value="1"/>
</dbReference>
<dbReference type="AlphaFoldDB" id="M2T632"/>
<dbReference type="EMBL" id="AMRV01000012">
    <property type="protein sequence ID" value="EMD81949.1"/>
    <property type="molecule type" value="Genomic_DNA"/>
</dbReference>
<name>M2T632_9SPHN</name>
<evidence type="ECO:0000313" key="2">
    <source>
        <dbReference type="EMBL" id="EMD81949.1"/>
    </source>
</evidence>
<accession>M2T632</accession>
<dbReference type="InterPro" id="IPR013217">
    <property type="entry name" value="Methyltransf_12"/>
</dbReference>
<dbReference type="OrthoDB" id="213472at2"/>
<dbReference type="Gene3D" id="3.40.50.150">
    <property type="entry name" value="Vaccinia Virus protein VP39"/>
    <property type="match status" value="1"/>
</dbReference>
<protein>
    <recommendedName>
        <fullName evidence="1">Methyltransferase type 12 domain-containing protein</fullName>
    </recommendedName>
</protein>
<proteinExistence type="predicted"/>
<keyword evidence="3" id="KW-1185">Reference proteome</keyword>
<dbReference type="Proteomes" id="UP000011717">
    <property type="component" value="Unassembled WGS sequence"/>
</dbReference>
<comment type="caution">
    <text evidence="2">The sequence shown here is derived from an EMBL/GenBank/DDBJ whole genome shotgun (WGS) entry which is preliminary data.</text>
</comment>
<gene>
    <name evidence="2" type="ORF">C725_2738</name>
</gene>
<dbReference type="PATRIC" id="fig|1234595.3.peg.2741"/>
<evidence type="ECO:0000313" key="3">
    <source>
        <dbReference type="Proteomes" id="UP000011717"/>
    </source>
</evidence>
<evidence type="ECO:0000259" key="1">
    <source>
        <dbReference type="Pfam" id="PF08242"/>
    </source>
</evidence>
<dbReference type="SUPFAM" id="SSF53335">
    <property type="entry name" value="S-adenosyl-L-methionine-dependent methyltransferases"/>
    <property type="match status" value="1"/>
</dbReference>
<organism evidence="2 3">
    <name type="scientific">Pacificimonas flava</name>
    <dbReference type="NCBI Taxonomy" id="1234595"/>
    <lineage>
        <taxon>Bacteria</taxon>
        <taxon>Pseudomonadati</taxon>
        <taxon>Pseudomonadota</taxon>
        <taxon>Alphaproteobacteria</taxon>
        <taxon>Sphingomonadales</taxon>
        <taxon>Sphingosinicellaceae</taxon>
        <taxon>Pacificimonas</taxon>
    </lineage>
</organism>
<feature type="domain" description="Methyltransferase type 12" evidence="1">
    <location>
        <begin position="52"/>
        <end position="144"/>
    </location>
</feature>
<dbReference type="InterPro" id="IPR029063">
    <property type="entry name" value="SAM-dependent_MTases_sf"/>
</dbReference>